<evidence type="ECO:0000259" key="5">
    <source>
        <dbReference type="PROSITE" id="PS51781"/>
    </source>
</evidence>
<dbReference type="RefSeq" id="WP_241369873.1">
    <property type="nucleotide sequence ID" value="NZ_JAKZFC010000005.1"/>
</dbReference>
<dbReference type="PANTHER" id="PTHR10587:SF133">
    <property type="entry name" value="CHITIN DEACETYLASE 1-RELATED"/>
    <property type="match status" value="1"/>
</dbReference>
<dbReference type="InterPro" id="IPR002509">
    <property type="entry name" value="NODB_dom"/>
</dbReference>
<dbReference type="PANTHER" id="PTHR10587">
    <property type="entry name" value="GLYCOSYL TRANSFERASE-RELATED"/>
    <property type="match status" value="1"/>
</dbReference>
<dbReference type="Pfam" id="PF01522">
    <property type="entry name" value="Polysacc_deac_1"/>
    <property type="match status" value="1"/>
</dbReference>
<dbReference type="Proteomes" id="UP001316087">
    <property type="component" value="Unassembled WGS sequence"/>
</dbReference>
<evidence type="ECO:0000256" key="2">
    <source>
        <dbReference type="ARBA" id="ARBA00022801"/>
    </source>
</evidence>
<evidence type="ECO:0000259" key="4">
    <source>
        <dbReference type="PROSITE" id="PS51677"/>
    </source>
</evidence>
<dbReference type="Gene3D" id="3.20.20.370">
    <property type="entry name" value="Glycoside hydrolase/deacetylase"/>
    <property type="match status" value="1"/>
</dbReference>
<feature type="chain" id="PRO_5045130213" evidence="3">
    <location>
        <begin position="25"/>
        <end position="413"/>
    </location>
</feature>
<name>A0ABS9UEN6_9BACL</name>
<reference evidence="6 7" key="1">
    <citation type="submission" date="2022-03" db="EMBL/GenBank/DDBJ databases">
        <authorList>
            <person name="Jo J.-H."/>
            <person name="Im W.-T."/>
        </authorList>
    </citation>
    <scope>NUCLEOTIDE SEQUENCE [LARGE SCALE GENOMIC DNA]</scope>
    <source>
        <strain evidence="6 7">MA9</strain>
    </source>
</reference>
<accession>A0ABS9UEN6</accession>
<evidence type="ECO:0000256" key="3">
    <source>
        <dbReference type="SAM" id="SignalP"/>
    </source>
</evidence>
<dbReference type="InterPro" id="IPR050248">
    <property type="entry name" value="Polysacc_deacetylase_ArnD"/>
</dbReference>
<feature type="domain" description="SH3b" evidence="5">
    <location>
        <begin position="153"/>
        <end position="216"/>
    </location>
</feature>
<dbReference type="Gene3D" id="2.30.30.40">
    <property type="entry name" value="SH3 Domains"/>
    <property type="match status" value="2"/>
</dbReference>
<feature type="domain" description="NodB homology" evidence="4">
    <location>
        <begin position="231"/>
        <end position="405"/>
    </location>
</feature>
<dbReference type="CDD" id="cd10954">
    <property type="entry name" value="CE4_CtAXE_like"/>
    <property type="match status" value="1"/>
</dbReference>
<dbReference type="PROSITE" id="PS51677">
    <property type="entry name" value="NODB"/>
    <property type="match status" value="1"/>
</dbReference>
<keyword evidence="1" id="KW-0479">Metal-binding</keyword>
<comment type="caution">
    <text evidence="6">The sequence shown here is derived from an EMBL/GenBank/DDBJ whole genome shotgun (WGS) entry which is preliminary data.</text>
</comment>
<evidence type="ECO:0000313" key="7">
    <source>
        <dbReference type="Proteomes" id="UP001316087"/>
    </source>
</evidence>
<dbReference type="SUPFAM" id="SSF88713">
    <property type="entry name" value="Glycoside hydrolase/deacetylase"/>
    <property type="match status" value="1"/>
</dbReference>
<proteinExistence type="predicted"/>
<sequence length="413" mass="46165">MKKLIFCAVIMVLFSLYLSLYSSAATNANIKMTTNKSELFDDSLQLVMHELPQNVPVIVLEEQEQWSKVQYKEQIGYINNELLTTVQAKYMLVHSKADWPIYLSDAQQGQLLGRIYLNSIVEVFPSNSPNYIFIRYGHLAGYVDKQAVVDPSTKKKIVNDPKGLIVRTTASLSSDILGHLSANTEVTMLTNFNGWAFVTTKEVSGYVLASSLKNATTKPLPPNNTTSNKTKKIALTFDDGPHPKVTLQILEILERYNAKATFFVVGNEVKKNPKILKSVADAGHEIGNHTYNHTKLTTLPLQKAKLQIDSTDAVIKATIGHNATVFRPPYGAYDKTIINQLKVPNILWTIDTLDWKHRDPKKTLAAVQKNARNGSIILMHDIHQTTADALDPILATLQEQGYEFVTVSEIIKK</sequence>
<dbReference type="EMBL" id="JAKZFC010000005">
    <property type="protein sequence ID" value="MCH7322801.1"/>
    <property type="molecule type" value="Genomic_DNA"/>
</dbReference>
<protein>
    <submittedName>
        <fullName evidence="6">Polysaccharide deacetylase family protein</fullName>
    </submittedName>
</protein>
<gene>
    <name evidence="6" type="ORF">LZ480_13040</name>
</gene>
<dbReference type="InterPro" id="IPR003646">
    <property type="entry name" value="SH3-like_bac-type"/>
</dbReference>
<keyword evidence="7" id="KW-1185">Reference proteome</keyword>
<dbReference type="InterPro" id="IPR011330">
    <property type="entry name" value="Glyco_hydro/deAcase_b/a-brl"/>
</dbReference>
<evidence type="ECO:0000256" key="1">
    <source>
        <dbReference type="ARBA" id="ARBA00022723"/>
    </source>
</evidence>
<keyword evidence="3" id="KW-0732">Signal</keyword>
<dbReference type="SMART" id="SM00287">
    <property type="entry name" value="SH3b"/>
    <property type="match status" value="2"/>
</dbReference>
<evidence type="ECO:0000313" key="6">
    <source>
        <dbReference type="EMBL" id="MCH7322801.1"/>
    </source>
</evidence>
<organism evidence="6 7">
    <name type="scientific">Solibacillus palustris</name>
    <dbReference type="NCBI Taxonomy" id="2908203"/>
    <lineage>
        <taxon>Bacteria</taxon>
        <taxon>Bacillati</taxon>
        <taxon>Bacillota</taxon>
        <taxon>Bacilli</taxon>
        <taxon>Bacillales</taxon>
        <taxon>Caryophanaceae</taxon>
        <taxon>Solibacillus</taxon>
    </lineage>
</organism>
<dbReference type="Pfam" id="PF08239">
    <property type="entry name" value="SH3_3"/>
    <property type="match status" value="1"/>
</dbReference>
<feature type="signal peptide" evidence="3">
    <location>
        <begin position="1"/>
        <end position="24"/>
    </location>
</feature>
<keyword evidence="2" id="KW-0378">Hydrolase</keyword>
<dbReference type="PROSITE" id="PS51781">
    <property type="entry name" value="SH3B"/>
    <property type="match status" value="1"/>
</dbReference>